<dbReference type="InParanoid" id="A0A1Y2LUU5"/>
<sequence length="226" mass="24450">MPRTHNTAMISCSSPPNTLRVSPYPTSAKRRGCARQSTLAPTHPASVTAVANVRRLPVSFVHANLTPSPPTADTPTQRSCDCAEPPNARATMRSLSLVILPSLLACANVATASDMIAPNRIKVQLFAAPAFFSEVSVDAYDGQCLSLDNNLIDGRVQSVLIGGHDVASVLARTDYWFCQFFDNYDCTSQYSDQYLTFADGVNNLASIGWGTRIHSLRCNNQNPRAS</sequence>
<name>A0A1Y2LUU5_EPING</name>
<accession>A0A1Y2LUU5</accession>
<dbReference type="Proteomes" id="UP000193240">
    <property type="component" value="Unassembled WGS sequence"/>
</dbReference>
<evidence type="ECO:0000313" key="3">
    <source>
        <dbReference type="Proteomes" id="UP000193240"/>
    </source>
</evidence>
<protein>
    <submittedName>
        <fullName evidence="2">Uncharacterized protein</fullName>
    </submittedName>
</protein>
<evidence type="ECO:0000313" key="2">
    <source>
        <dbReference type="EMBL" id="OSS47402.1"/>
    </source>
</evidence>
<gene>
    <name evidence="2" type="ORF">B5807_07388</name>
</gene>
<evidence type="ECO:0000256" key="1">
    <source>
        <dbReference type="SAM" id="MobiDB-lite"/>
    </source>
</evidence>
<dbReference type="AlphaFoldDB" id="A0A1Y2LUU5"/>
<reference evidence="2 3" key="1">
    <citation type="journal article" date="2017" name="Genome Announc.">
        <title>Genome sequence of the saprophytic ascomycete Epicoccum nigrum ICMP 19927 strain isolated from New Zealand.</title>
        <authorList>
            <person name="Fokin M."/>
            <person name="Fleetwood D."/>
            <person name="Weir B.S."/>
            <person name="Villas-Boas S.G."/>
        </authorList>
    </citation>
    <scope>NUCLEOTIDE SEQUENCE [LARGE SCALE GENOMIC DNA]</scope>
    <source>
        <strain evidence="2 3">ICMP 19927</strain>
    </source>
</reference>
<feature type="region of interest" description="Disordered" evidence="1">
    <location>
        <begin position="1"/>
        <end position="26"/>
    </location>
</feature>
<dbReference type="EMBL" id="KZ107848">
    <property type="protein sequence ID" value="OSS47402.1"/>
    <property type="molecule type" value="Genomic_DNA"/>
</dbReference>
<proteinExistence type="predicted"/>
<feature type="compositionally biased region" description="Polar residues" evidence="1">
    <location>
        <begin position="1"/>
        <end position="20"/>
    </location>
</feature>
<keyword evidence="3" id="KW-1185">Reference proteome</keyword>
<organism evidence="2 3">
    <name type="scientific">Epicoccum nigrum</name>
    <name type="common">Soil fungus</name>
    <name type="synonym">Epicoccum purpurascens</name>
    <dbReference type="NCBI Taxonomy" id="105696"/>
    <lineage>
        <taxon>Eukaryota</taxon>
        <taxon>Fungi</taxon>
        <taxon>Dikarya</taxon>
        <taxon>Ascomycota</taxon>
        <taxon>Pezizomycotina</taxon>
        <taxon>Dothideomycetes</taxon>
        <taxon>Pleosporomycetidae</taxon>
        <taxon>Pleosporales</taxon>
        <taxon>Pleosporineae</taxon>
        <taxon>Didymellaceae</taxon>
        <taxon>Epicoccum</taxon>
    </lineage>
</organism>